<dbReference type="PANTHER" id="PTHR30466">
    <property type="entry name" value="FLAVIN REDUCTASE"/>
    <property type="match status" value="1"/>
</dbReference>
<protein>
    <submittedName>
        <fullName evidence="3">Flavin reductase-like, FMN-binding protein</fullName>
    </submittedName>
</protein>
<dbReference type="STRING" id="266779.Meso_2385"/>
<dbReference type="InterPro" id="IPR050268">
    <property type="entry name" value="NADH-dep_flavin_reductase"/>
</dbReference>
<dbReference type="Gene3D" id="2.30.110.10">
    <property type="entry name" value="Electron Transport, Fmn-binding Protein, Chain A"/>
    <property type="match status" value="1"/>
</dbReference>
<dbReference type="HOGENOM" id="CLU_059021_2_1_5"/>
<dbReference type="KEGG" id="mes:Meso_2385"/>
<dbReference type="InterPro" id="IPR002563">
    <property type="entry name" value="Flavin_Rdtase-like_dom"/>
</dbReference>
<dbReference type="eggNOG" id="COG1853">
    <property type="taxonomic scope" value="Bacteria"/>
</dbReference>
<evidence type="ECO:0000313" key="3">
    <source>
        <dbReference type="EMBL" id="ABG63770.1"/>
    </source>
</evidence>
<feature type="domain" description="Flavin reductase like" evidence="2">
    <location>
        <begin position="11"/>
        <end position="156"/>
    </location>
</feature>
<evidence type="ECO:0000256" key="1">
    <source>
        <dbReference type="ARBA" id="ARBA00023002"/>
    </source>
</evidence>
<dbReference type="SUPFAM" id="SSF50475">
    <property type="entry name" value="FMN-binding split barrel"/>
    <property type="match status" value="1"/>
</dbReference>
<sequence>MISTNEFKAGMRRLVSGVSLVTTLSAEEKHGTIVTSVTSVSADPPTLLICLNRGNSCHDAVMSSRVFCVNLLARRSEEISRRFASPQNREQRFQIGNWTTLVTGAPVLQDAMASFDCRVSHSIEAHSHTIFLGHIEDIRLAETLPPLLYGSGMYGDFTPAPM</sequence>
<dbReference type="AlphaFoldDB" id="Q11FQ5"/>
<dbReference type="GO" id="GO:0010181">
    <property type="term" value="F:FMN binding"/>
    <property type="evidence" value="ECO:0007669"/>
    <property type="project" value="InterPro"/>
</dbReference>
<proteinExistence type="predicted"/>
<evidence type="ECO:0000259" key="2">
    <source>
        <dbReference type="SMART" id="SM00903"/>
    </source>
</evidence>
<dbReference type="GO" id="GO:0042602">
    <property type="term" value="F:riboflavin reductase (NADPH) activity"/>
    <property type="evidence" value="ECO:0007669"/>
    <property type="project" value="TreeGrafter"/>
</dbReference>
<name>Q11FQ5_CHESB</name>
<organism evidence="3">
    <name type="scientific">Chelativorans sp. (strain BNC1)</name>
    <dbReference type="NCBI Taxonomy" id="266779"/>
    <lineage>
        <taxon>Bacteria</taxon>
        <taxon>Pseudomonadati</taxon>
        <taxon>Pseudomonadota</taxon>
        <taxon>Alphaproteobacteria</taxon>
        <taxon>Hyphomicrobiales</taxon>
        <taxon>Phyllobacteriaceae</taxon>
        <taxon>Chelativorans</taxon>
    </lineage>
</organism>
<reference evidence="3" key="1">
    <citation type="submission" date="2006-06" db="EMBL/GenBank/DDBJ databases">
        <title>Complete sequence of chromosome of Chelativorans sp. BNC1.</title>
        <authorList>
            <consortium name="US DOE Joint Genome Institute"/>
            <person name="Copeland A."/>
            <person name="Lucas S."/>
            <person name="Lapidus A."/>
            <person name="Barry K."/>
            <person name="Detter J.C."/>
            <person name="Glavina del Rio T."/>
            <person name="Hammon N."/>
            <person name="Israni S."/>
            <person name="Dalin E."/>
            <person name="Tice H."/>
            <person name="Pitluck S."/>
            <person name="Chertkov O."/>
            <person name="Brettin T."/>
            <person name="Bruce D."/>
            <person name="Han C."/>
            <person name="Tapia R."/>
            <person name="Gilna P."/>
            <person name="Schmutz J."/>
            <person name="Larimer F."/>
            <person name="Land M."/>
            <person name="Hauser L."/>
            <person name="Kyrpides N."/>
            <person name="Mikhailova N."/>
            <person name="Richardson P."/>
        </authorList>
    </citation>
    <scope>NUCLEOTIDE SEQUENCE</scope>
    <source>
        <strain evidence="3">BNC1</strain>
    </source>
</reference>
<gene>
    <name evidence="3" type="ordered locus">Meso_2385</name>
</gene>
<keyword evidence="1" id="KW-0560">Oxidoreductase</keyword>
<dbReference type="InterPro" id="IPR012349">
    <property type="entry name" value="Split_barrel_FMN-bd"/>
</dbReference>
<dbReference type="SMART" id="SM00903">
    <property type="entry name" value="Flavin_Reduct"/>
    <property type="match status" value="1"/>
</dbReference>
<dbReference type="Pfam" id="PF01613">
    <property type="entry name" value="Flavin_Reduct"/>
    <property type="match status" value="1"/>
</dbReference>
<accession>Q11FQ5</accession>
<dbReference type="PANTHER" id="PTHR30466:SF1">
    <property type="entry name" value="FMN REDUCTASE (NADH) RUTF"/>
    <property type="match status" value="1"/>
</dbReference>
<dbReference type="OrthoDB" id="9792858at2"/>
<dbReference type="EMBL" id="CP000390">
    <property type="protein sequence ID" value="ABG63770.1"/>
    <property type="molecule type" value="Genomic_DNA"/>
</dbReference>